<name>A0AAV4YGE0_CAEEX</name>
<dbReference type="Proteomes" id="UP001054945">
    <property type="component" value="Unassembled WGS sequence"/>
</dbReference>
<gene>
    <name evidence="1" type="ORF">CEXT_469841</name>
</gene>
<comment type="caution">
    <text evidence="1">The sequence shown here is derived from an EMBL/GenBank/DDBJ whole genome shotgun (WGS) entry which is preliminary data.</text>
</comment>
<organism evidence="1 2">
    <name type="scientific">Caerostris extrusa</name>
    <name type="common">Bark spider</name>
    <name type="synonym">Caerostris bankana</name>
    <dbReference type="NCBI Taxonomy" id="172846"/>
    <lineage>
        <taxon>Eukaryota</taxon>
        <taxon>Metazoa</taxon>
        <taxon>Ecdysozoa</taxon>
        <taxon>Arthropoda</taxon>
        <taxon>Chelicerata</taxon>
        <taxon>Arachnida</taxon>
        <taxon>Araneae</taxon>
        <taxon>Araneomorphae</taxon>
        <taxon>Entelegynae</taxon>
        <taxon>Araneoidea</taxon>
        <taxon>Araneidae</taxon>
        <taxon>Caerostris</taxon>
    </lineage>
</organism>
<dbReference type="AlphaFoldDB" id="A0AAV4YGE0"/>
<evidence type="ECO:0000313" key="2">
    <source>
        <dbReference type="Proteomes" id="UP001054945"/>
    </source>
</evidence>
<evidence type="ECO:0000313" key="1">
    <source>
        <dbReference type="EMBL" id="GIZ05349.1"/>
    </source>
</evidence>
<sequence length="97" mass="10955">MPCHMLRQPRIKTSSCATRAFTLERPPGKHTEKFPIDSEKGCKDVVLKSVSIQGQTLRKGKINEKKPFFLKSNVGSEKKNKNTILVFEENGNSSHKI</sequence>
<protein>
    <submittedName>
        <fullName evidence="1">Uncharacterized protein</fullName>
    </submittedName>
</protein>
<keyword evidence="2" id="KW-1185">Reference proteome</keyword>
<accession>A0AAV4YGE0</accession>
<reference evidence="1 2" key="1">
    <citation type="submission" date="2021-06" db="EMBL/GenBank/DDBJ databases">
        <title>Caerostris extrusa draft genome.</title>
        <authorList>
            <person name="Kono N."/>
            <person name="Arakawa K."/>
        </authorList>
    </citation>
    <scope>NUCLEOTIDE SEQUENCE [LARGE SCALE GENOMIC DNA]</scope>
</reference>
<dbReference type="EMBL" id="BPLR01019294">
    <property type="protein sequence ID" value="GIZ05349.1"/>
    <property type="molecule type" value="Genomic_DNA"/>
</dbReference>
<proteinExistence type="predicted"/>